<comment type="caution">
    <text evidence="2">The sequence shown here is derived from an EMBL/GenBank/DDBJ whole genome shotgun (WGS) entry which is preliminary data.</text>
</comment>
<dbReference type="InterPro" id="IPR018723">
    <property type="entry name" value="DUF2254_membrane"/>
</dbReference>
<dbReference type="EMBL" id="JBHUML010000002">
    <property type="protein sequence ID" value="MFD2705514.1"/>
    <property type="molecule type" value="Genomic_DNA"/>
</dbReference>
<dbReference type="RefSeq" id="WP_380712754.1">
    <property type="nucleotide sequence ID" value="NZ_JBHUML010000002.1"/>
</dbReference>
<reference evidence="3" key="1">
    <citation type="journal article" date="2019" name="Int. J. Syst. Evol. Microbiol.">
        <title>The Global Catalogue of Microorganisms (GCM) 10K type strain sequencing project: providing services to taxonomists for standard genome sequencing and annotation.</title>
        <authorList>
            <consortium name="The Broad Institute Genomics Platform"/>
            <consortium name="The Broad Institute Genome Sequencing Center for Infectious Disease"/>
            <person name="Wu L."/>
            <person name="Ma J."/>
        </authorList>
    </citation>
    <scope>NUCLEOTIDE SEQUENCE [LARGE SCALE GENOMIC DNA]</scope>
    <source>
        <strain evidence="3">KCTC 33792</strain>
    </source>
</reference>
<gene>
    <name evidence="2" type="ORF">ACFSUB_08540</name>
</gene>
<keyword evidence="1" id="KW-1133">Transmembrane helix</keyword>
<keyword evidence="1" id="KW-0472">Membrane</keyword>
<evidence type="ECO:0000313" key="3">
    <source>
        <dbReference type="Proteomes" id="UP001597520"/>
    </source>
</evidence>
<feature type="transmembrane region" description="Helical" evidence="1">
    <location>
        <begin position="121"/>
        <end position="139"/>
    </location>
</feature>
<name>A0ABW5T1Z5_9BACI</name>
<feature type="transmembrane region" description="Helical" evidence="1">
    <location>
        <begin position="70"/>
        <end position="100"/>
    </location>
</feature>
<evidence type="ECO:0000256" key="1">
    <source>
        <dbReference type="SAM" id="Phobius"/>
    </source>
</evidence>
<keyword evidence="3" id="KW-1185">Reference proteome</keyword>
<keyword evidence="1" id="KW-0812">Transmembrane</keyword>
<feature type="transmembrane region" description="Helical" evidence="1">
    <location>
        <begin position="27"/>
        <end position="50"/>
    </location>
</feature>
<dbReference type="Pfam" id="PF10011">
    <property type="entry name" value="DUF2254"/>
    <property type="match status" value="1"/>
</dbReference>
<accession>A0ABW5T1Z5</accession>
<sequence>MKRTMLPKRLLKLVTMSRRQIWYELRANLWFSSIIYAVLALMFTGLSYWLDFHLQLHTYVPAFYETSYQLTHILVSTLISGILTLNAFTFNSTLVVLTTFSGQFSPRLLLSFVSDKRTQHVIGIFNACFLYVLASFFLITENTQMYVAVPAFTVLAALVTLGTFVYFINHAVKWMQVPNMTNYMKLESKRTILRTLLKDLEPYRTKDPRYSREELPDKDSVVIHSEETGFIQIFDYKRLIKKARQDDVTIKLEKRIGDFVTEGLPLMRLWSDKEKKIKEEKYRKLVHMGPKKTEMQDLEFGVNKLTEVAIKAIGNDDPNTANNAIYQLTDLLISISKVTSFTPYLTDTNNQLRIIIKDESFDYYLYAAFSQISTYAVKDPYLTANLLEAVTILSRSIAPENHQCCWDYAASIAWRYNDSFTYNYNSQRFFSSLKGIAEVTGNEEAYEKLSRQIQEKQASAPSVNTSTS</sequence>
<protein>
    <submittedName>
        <fullName evidence="2">DUF2254 domain-containing protein</fullName>
    </submittedName>
</protein>
<feature type="transmembrane region" description="Helical" evidence="1">
    <location>
        <begin position="145"/>
        <end position="168"/>
    </location>
</feature>
<evidence type="ECO:0000313" key="2">
    <source>
        <dbReference type="EMBL" id="MFD2705514.1"/>
    </source>
</evidence>
<proteinExistence type="predicted"/>
<organism evidence="2 3">
    <name type="scientific">Salibacterium lacus</name>
    <dbReference type="NCBI Taxonomy" id="1898109"/>
    <lineage>
        <taxon>Bacteria</taxon>
        <taxon>Bacillati</taxon>
        <taxon>Bacillota</taxon>
        <taxon>Bacilli</taxon>
        <taxon>Bacillales</taxon>
        <taxon>Bacillaceae</taxon>
    </lineage>
</organism>
<dbReference type="Proteomes" id="UP001597520">
    <property type="component" value="Unassembled WGS sequence"/>
</dbReference>